<keyword evidence="1" id="KW-0238">DNA-binding</keyword>
<gene>
    <name evidence="1" type="ORF">ACFOZ0_25015</name>
</gene>
<sequence>MDGVRRHIGAAERRARLALRQRLSGPARAATPEQVAESLVALHGTDPATVYLAVGARLVDAGKTVAEVERALYEDRTLVRMHGMRHTVFVFPTELAAVVHASTGLANAAKARAGLIKNMVTGSDGRLTQEWLTEVEASALAALARRGQATVTELTRDEPRLKEQFVYGAGKSYEASQTVSSRLMRVLGVEGRVVRGRPLGAWTSSQFRWAVAPPHPELPPAEAQPELLRHWLMACGPATEADLKWWTGWKVTDVRRALTAIGAVPVTLVEGGATAYVTADDEEPVAPPAEPWAALLPGLDPTAMGWQERDWYLAPQLRPALFDRSGNVGPTVWWNGRVVGGWAQRPDGEVVWRLLETEGLGGEERAAIETEAARLTSWLGDNRVTPRFRTPLERELSD</sequence>
<dbReference type="Proteomes" id="UP001595701">
    <property type="component" value="Unassembled WGS sequence"/>
</dbReference>
<dbReference type="EMBL" id="JBHRWR010000017">
    <property type="protein sequence ID" value="MFC3576486.1"/>
    <property type="molecule type" value="Genomic_DNA"/>
</dbReference>
<organism evidence="1 2">
    <name type="scientific">Streptomyces yaanensis</name>
    <dbReference type="NCBI Taxonomy" id="1142239"/>
    <lineage>
        <taxon>Bacteria</taxon>
        <taxon>Bacillati</taxon>
        <taxon>Actinomycetota</taxon>
        <taxon>Actinomycetes</taxon>
        <taxon>Kitasatosporales</taxon>
        <taxon>Streptomycetaceae</taxon>
        <taxon>Streptomyces</taxon>
    </lineage>
</organism>
<proteinExistence type="predicted"/>
<dbReference type="InterPro" id="IPR009351">
    <property type="entry name" value="AlkZ-like"/>
</dbReference>
<reference evidence="2" key="1">
    <citation type="journal article" date="2019" name="Int. J. Syst. Evol. Microbiol.">
        <title>The Global Catalogue of Microorganisms (GCM) 10K type strain sequencing project: providing services to taxonomists for standard genome sequencing and annotation.</title>
        <authorList>
            <consortium name="The Broad Institute Genomics Platform"/>
            <consortium name="The Broad Institute Genome Sequencing Center for Infectious Disease"/>
            <person name="Wu L."/>
            <person name="Ma J."/>
        </authorList>
    </citation>
    <scope>NUCLEOTIDE SEQUENCE [LARGE SCALE GENOMIC DNA]</scope>
    <source>
        <strain evidence="2">CGMCC 4.7035</strain>
    </source>
</reference>
<name>A0ABV7SJL4_9ACTN</name>
<evidence type="ECO:0000313" key="1">
    <source>
        <dbReference type="EMBL" id="MFC3576486.1"/>
    </source>
</evidence>
<dbReference type="PANTHER" id="PTHR38479:SF2">
    <property type="entry name" value="WINGED HELIX DNA-BINDING DOMAIN-CONTAINING PROTEIN"/>
    <property type="match status" value="1"/>
</dbReference>
<accession>A0ABV7SJL4</accession>
<protein>
    <submittedName>
        <fullName evidence="1">Winged helix DNA-binding domain-containing protein</fullName>
    </submittedName>
</protein>
<dbReference type="GO" id="GO:0003677">
    <property type="term" value="F:DNA binding"/>
    <property type="evidence" value="ECO:0007669"/>
    <property type="project" value="UniProtKB-KW"/>
</dbReference>
<evidence type="ECO:0000313" key="2">
    <source>
        <dbReference type="Proteomes" id="UP001595701"/>
    </source>
</evidence>
<dbReference type="Pfam" id="PF06224">
    <property type="entry name" value="AlkZ-like"/>
    <property type="match status" value="1"/>
</dbReference>
<comment type="caution">
    <text evidence="1">The sequence shown here is derived from an EMBL/GenBank/DDBJ whole genome shotgun (WGS) entry which is preliminary data.</text>
</comment>
<dbReference type="RefSeq" id="WP_310776015.1">
    <property type="nucleotide sequence ID" value="NZ_JBHRWR010000017.1"/>
</dbReference>
<keyword evidence="2" id="KW-1185">Reference proteome</keyword>
<dbReference type="PANTHER" id="PTHR38479">
    <property type="entry name" value="LMO0824 PROTEIN"/>
    <property type="match status" value="1"/>
</dbReference>